<protein>
    <recommendedName>
        <fullName evidence="4">Glycosyltransferase RgtA/B/C/D-like domain-containing protein</fullName>
    </recommendedName>
</protein>
<dbReference type="FunCoup" id="A0A263CYX1">
    <property type="interactions" value="8"/>
</dbReference>
<gene>
    <name evidence="2" type="ORF">CFN78_21150</name>
</gene>
<dbReference type="EMBL" id="NKYE01000014">
    <property type="protein sequence ID" value="OZM71353.1"/>
    <property type="molecule type" value="Genomic_DNA"/>
</dbReference>
<feature type="transmembrane region" description="Helical" evidence="1">
    <location>
        <begin position="41"/>
        <end position="59"/>
    </location>
</feature>
<organism evidence="2 3">
    <name type="scientific">Amycolatopsis antarctica</name>
    <dbReference type="NCBI Taxonomy" id="1854586"/>
    <lineage>
        <taxon>Bacteria</taxon>
        <taxon>Bacillati</taxon>
        <taxon>Actinomycetota</taxon>
        <taxon>Actinomycetes</taxon>
        <taxon>Pseudonocardiales</taxon>
        <taxon>Pseudonocardiaceae</taxon>
        <taxon>Amycolatopsis</taxon>
    </lineage>
</organism>
<comment type="caution">
    <text evidence="2">The sequence shown here is derived from an EMBL/GenBank/DDBJ whole genome shotgun (WGS) entry which is preliminary data.</text>
</comment>
<feature type="transmembrane region" description="Helical" evidence="1">
    <location>
        <begin position="163"/>
        <end position="187"/>
    </location>
</feature>
<name>A0A263CYX1_9PSEU</name>
<dbReference type="InParanoid" id="A0A263CYX1"/>
<evidence type="ECO:0000313" key="3">
    <source>
        <dbReference type="Proteomes" id="UP000242444"/>
    </source>
</evidence>
<evidence type="ECO:0000313" key="2">
    <source>
        <dbReference type="EMBL" id="OZM71353.1"/>
    </source>
</evidence>
<keyword evidence="1" id="KW-0812">Transmembrane</keyword>
<keyword evidence="1" id="KW-0472">Membrane</keyword>
<reference evidence="2 3" key="1">
    <citation type="submission" date="2017-07" db="EMBL/GenBank/DDBJ databases">
        <title>Amycolatopsis antarcticus sp. nov., isolated from the surface of an Antarcticus brown macroalga.</title>
        <authorList>
            <person name="Wang J."/>
            <person name="Leiva S."/>
            <person name="Huang J."/>
            <person name="Huang Y."/>
        </authorList>
    </citation>
    <scope>NUCLEOTIDE SEQUENCE [LARGE SCALE GENOMIC DNA]</scope>
    <source>
        <strain evidence="2 3">AU-G6</strain>
    </source>
</reference>
<feature type="transmembrane region" description="Helical" evidence="1">
    <location>
        <begin position="354"/>
        <end position="373"/>
    </location>
</feature>
<feature type="transmembrane region" description="Helical" evidence="1">
    <location>
        <begin position="199"/>
        <end position="228"/>
    </location>
</feature>
<dbReference type="Proteomes" id="UP000242444">
    <property type="component" value="Unassembled WGS sequence"/>
</dbReference>
<dbReference type="OrthoDB" id="5242248at2"/>
<accession>A0A263CYX1</accession>
<keyword evidence="1" id="KW-1133">Transmembrane helix</keyword>
<dbReference type="AlphaFoldDB" id="A0A263CYX1"/>
<proteinExistence type="predicted"/>
<sequence length="428" mass="45123">MAVGGGVLLVLTAALVGWDLIDDGVNIFLWFPPLLASWHPHAGAGTVAAVIVAAVVVLYGPAAVARMRWRWLLVVAWLMSVAWTFSLAMVDGFRDGVAGRLETDVEYLRDVPRVDDIGVMLREFSEHILYTQPEPWGLHVGAHPPGVLMVFVWLDRLGLGGGGAAGVFCILVGGSACVAVAIAVRALGSEATARAALPFGVLFPGAVWVGVSADGMFAGVLAWAVAMLALGATRRGWRAALFAVAGGMLLGFTVHLSYGLVLGGVFTLAVLAVTRRIGPLLFGLLGFAAVVGAFAVSGFWWLTGYDLVKIIYADSIAKTRPYAYFVWANLAALTFALGPAALAGIRRLAARPRAVPAGAALLCAAALVAVLAADISGLSKAEVERIWLPFAVWLMVPCALLLRRQTRAWLAAQAALTLAVVHLLWTVW</sequence>
<feature type="transmembrane region" description="Helical" evidence="1">
    <location>
        <begin position="280"/>
        <end position="302"/>
    </location>
</feature>
<feature type="transmembrane region" description="Helical" evidence="1">
    <location>
        <begin position="385"/>
        <end position="402"/>
    </location>
</feature>
<feature type="transmembrane region" description="Helical" evidence="1">
    <location>
        <begin position="409"/>
        <end position="427"/>
    </location>
</feature>
<evidence type="ECO:0000256" key="1">
    <source>
        <dbReference type="SAM" id="Phobius"/>
    </source>
</evidence>
<feature type="transmembrane region" description="Helical" evidence="1">
    <location>
        <begin position="240"/>
        <end position="273"/>
    </location>
</feature>
<feature type="transmembrane region" description="Helical" evidence="1">
    <location>
        <begin position="322"/>
        <end position="342"/>
    </location>
</feature>
<keyword evidence="3" id="KW-1185">Reference proteome</keyword>
<feature type="transmembrane region" description="Helical" evidence="1">
    <location>
        <begin position="71"/>
        <end position="90"/>
    </location>
</feature>
<evidence type="ECO:0008006" key="4">
    <source>
        <dbReference type="Google" id="ProtNLM"/>
    </source>
</evidence>